<evidence type="ECO:0000256" key="1">
    <source>
        <dbReference type="SAM" id="MobiDB-lite"/>
    </source>
</evidence>
<organism evidence="2 3">
    <name type="scientific">Actinopolyspora erythraea</name>
    <dbReference type="NCBI Taxonomy" id="414996"/>
    <lineage>
        <taxon>Bacteria</taxon>
        <taxon>Bacillati</taxon>
        <taxon>Actinomycetota</taxon>
        <taxon>Actinomycetes</taxon>
        <taxon>Actinopolysporales</taxon>
        <taxon>Actinopolysporaceae</taxon>
        <taxon>Actinopolyspora</taxon>
    </lineage>
</organism>
<reference evidence="2 3" key="1">
    <citation type="journal article" date="2014" name="PLoS ONE">
        <title>Identification and Characterization of a New Erythromycin Biosynthetic Gene Cluster in Actinopolyspora erythraea YIM90600, a Novel Erythronolide-Producing Halophilic Actinomycete Isolated from Salt Field.</title>
        <authorList>
            <person name="Chen D."/>
            <person name="Feng J."/>
            <person name="Huang L."/>
            <person name="Zhang Q."/>
            <person name="Wu J."/>
            <person name="Zhu X."/>
            <person name="Duan Y."/>
            <person name="Xu Z."/>
        </authorList>
    </citation>
    <scope>NUCLEOTIDE SEQUENCE [LARGE SCALE GENOMIC DNA]</scope>
    <source>
        <strain evidence="2 3">YIM90600</strain>
    </source>
</reference>
<proteinExistence type="predicted"/>
<evidence type="ECO:0000313" key="3">
    <source>
        <dbReference type="Proteomes" id="UP000029737"/>
    </source>
</evidence>
<sequence>MDDTTPPAWDEEAVDGRAASHGPWDVVDPTTGTPRLLTRRCATCIYSRTSPVEEERRDEMVAEAAEEGTAIICHSTLPHWVYDSERQALCRGYWDASADSNRSWRIVLLRSGLKGDPVEVDPPDGA</sequence>
<dbReference type="Proteomes" id="UP000029737">
    <property type="component" value="Unassembled WGS sequence"/>
</dbReference>
<keyword evidence="3" id="KW-1185">Reference proteome</keyword>
<gene>
    <name evidence="2" type="ORF">IL38_23835</name>
</gene>
<feature type="compositionally biased region" description="Acidic residues" evidence="1">
    <location>
        <begin position="1"/>
        <end position="13"/>
    </location>
</feature>
<comment type="caution">
    <text evidence="2">The sequence shown here is derived from an EMBL/GenBank/DDBJ whole genome shotgun (WGS) entry which is preliminary data.</text>
</comment>
<protein>
    <submittedName>
        <fullName evidence="2">Uncharacterized protein</fullName>
    </submittedName>
</protein>
<accession>A0ABR4WY77</accession>
<name>A0ABR4WY77_9ACTN</name>
<dbReference type="EMBL" id="JPMV01000046">
    <property type="protein sequence ID" value="KGI79341.1"/>
    <property type="molecule type" value="Genomic_DNA"/>
</dbReference>
<feature type="region of interest" description="Disordered" evidence="1">
    <location>
        <begin position="1"/>
        <end position="30"/>
    </location>
</feature>
<evidence type="ECO:0000313" key="2">
    <source>
        <dbReference type="EMBL" id="KGI79341.1"/>
    </source>
</evidence>
<dbReference type="RefSeq" id="WP_043578815.1">
    <property type="nucleotide sequence ID" value="NZ_KN214181.1"/>
</dbReference>